<evidence type="ECO:0000259" key="7">
    <source>
        <dbReference type="PROSITE" id="PS50249"/>
    </source>
</evidence>
<dbReference type="Pfam" id="PF04002">
    <property type="entry name" value="RadC"/>
    <property type="match status" value="1"/>
</dbReference>
<evidence type="ECO:0000256" key="2">
    <source>
        <dbReference type="ARBA" id="ARBA00022723"/>
    </source>
</evidence>
<dbReference type="InterPro" id="IPR001405">
    <property type="entry name" value="UPF0758"/>
</dbReference>
<evidence type="ECO:0000256" key="3">
    <source>
        <dbReference type="ARBA" id="ARBA00022801"/>
    </source>
</evidence>
<keyword evidence="2" id="KW-0479">Metal-binding</keyword>
<dbReference type="GO" id="GO:0046872">
    <property type="term" value="F:metal ion binding"/>
    <property type="evidence" value="ECO:0007669"/>
    <property type="project" value="UniProtKB-KW"/>
</dbReference>
<name>A0A1F7HAW8_9BACT</name>
<keyword evidence="5" id="KW-0482">Metalloprotease</keyword>
<dbReference type="Gene3D" id="3.40.140.10">
    <property type="entry name" value="Cytidine Deaminase, domain 2"/>
    <property type="match status" value="1"/>
</dbReference>
<comment type="similarity">
    <text evidence="6">Belongs to the UPF0758 family.</text>
</comment>
<evidence type="ECO:0000256" key="6">
    <source>
        <dbReference type="RuleBase" id="RU003797"/>
    </source>
</evidence>
<evidence type="ECO:0000313" key="8">
    <source>
        <dbReference type="EMBL" id="OGK28195.1"/>
    </source>
</evidence>
<accession>A0A1F7HAW8</accession>
<reference evidence="8 9" key="1">
    <citation type="journal article" date="2016" name="Nat. Commun.">
        <title>Thousands of microbial genomes shed light on interconnected biogeochemical processes in an aquifer system.</title>
        <authorList>
            <person name="Anantharaman K."/>
            <person name="Brown C.T."/>
            <person name="Hug L.A."/>
            <person name="Sharon I."/>
            <person name="Castelle C.J."/>
            <person name="Probst A.J."/>
            <person name="Thomas B.C."/>
            <person name="Singh A."/>
            <person name="Wilkins M.J."/>
            <person name="Karaoz U."/>
            <person name="Brodie E.L."/>
            <person name="Williams K.H."/>
            <person name="Hubbard S.S."/>
            <person name="Banfield J.F."/>
        </authorList>
    </citation>
    <scope>NUCLEOTIDE SEQUENCE [LARGE SCALE GENOMIC DNA]</scope>
</reference>
<evidence type="ECO:0000313" key="9">
    <source>
        <dbReference type="Proteomes" id="UP000178597"/>
    </source>
</evidence>
<sequence length="225" mass="25319">MSITSTSGHRSRLRKRFLQSGLEAFLDYEIIELLLTLGTPRKDCKQMAKVLLKKFGNLRAVLEASPVELQQIKGVGPNNIFGIKLFQAMAERYAREKMPSKITLDSSLAVAHYLQNVIGKEKKENFLALFLDSRNRLLKASKISIGSLTASIVHPREVFKEAMRYSAAQIILAHNHPSDDPQPSPEDVAMTRRLEEVAKIVGIDILDHIIVTKNSFKSLRAEHLM</sequence>
<proteinExistence type="inferred from homology"/>
<dbReference type="STRING" id="1802040.A3C28_03310"/>
<comment type="caution">
    <text evidence="8">The sequence shown here is derived from an EMBL/GenBank/DDBJ whole genome shotgun (WGS) entry which is preliminary data.</text>
</comment>
<dbReference type="PANTHER" id="PTHR30471:SF3">
    <property type="entry name" value="UPF0758 PROTEIN YEES-RELATED"/>
    <property type="match status" value="1"/>
</dbReference>
<evidence type="ECO:0000256" key="4">
    <source>
        <dbReference type="ARBA" id="ARBA00022833"/>
    </source>
</evidence>
<organism evidence="8 9">
    <name type="scientific">Candidatus Roizmanbacteria bacterium RIFCSPHIGHO2_02_FULL_39_9</name>
    <dbReference type="NCBI Taxonomy" id="1802040"/>
    <lineage>
        <taxon>Bacteria</taxon>
        <taxon>Candidatus Roizmaniibacteriota</taxon>
    </lineage>
</organism>
<evidence type="ECO:0000256" key="5">
    <source>
        <dbReference type="ARBA" id="ARBA00023049"/>
    </source>
</evidence>
<keyword evidence="3" id="KW-0378">Hydrolase</keyword>
<dbReference type="InterPro" id="IPR025657">
    <property type="entry name" value="RadC_JAB"/>
</dbReference>
<dbReference type="InterPro" id="IPR010994">
    <property type="entry name" value="RuvA_2-like"/>
</dbReference>
<dbReference type="Proteomes" id="UP000178597">
    <property type="component" value="Unassembled WGS sequence"/>
</dbReference>
<feature type="domain" description="MPN" evidence="7">
    <location>
        <begin position="103"/>
        <end position="225"/>
    </location>
</feature>
<dbReference type="Gene3D" id="1.10.150.20">
    <property type="entry name" value="5' to 3' exonuclease, C-terminal subdomain"/>
    <property type="match status" value="1"/>
</dbReference>
<dbReference type="InterPro" id="IPR046778">
    <property type="entry name" value="UPF0758_N"/>
</dbReference>
<dbReference type="PANTHER" id="PTHR30471">
    <property type="entry name" value="DNA REPAIR PROTEIN RADC"/>
    <property type="match status" value="1"/>
</dbReference>
<gene>
    <name evidence="8" type="ORF">A3C28_03310</name>
</gene>
<dbReference type="PROSITE" id="PS50249">
    <property type="entry name" value="MPN"/>
    <property type="match status" value="1"/>
</dbReference>
<dbReference type="GO" id="GO:0008237">
    <property type="term" value="F:metallopeptidase activity"/>
    <property type="evidence" value="ECO:0007669"/>
    <property type="project" value="UniProtKB-KW"/>
</dbReference>
<dbReference type="EMBL" id="MFZP01000008">
    <property type="protein sequence ID" value="OGK28195.1"/>
    <property type="molecule type" value="Genomic_DNA"/>
</dbReference>
<dbReference type="GO" id="GO:0006508">
    <property type="term" value="P:proteolysis"/>
    <property type="evidence" value="ECO:0007669"/>
    <property type="project" value="UniProtKB-KW"/>
</dbReference>
<dbReference type="CDD" id="cd08071">
    <property type="entry name" value="MPN_DUF2466"/>
    <property type="match status" value="1"/>
</dbReference>
<dbReference type="SUPFAM" id="SSF102712">
    <property type="entry name" value="JAB1/MPN domain"/>
    <property type="match status" value="1"/>
</dbReference>
<protein>
    <recommendedName>
        <fullName evidence="7">MPN domain-containing protein</fullName>
    </recommendedName>
</protein>
<keyword evidence="4" id="KW-0862">Zinc</keyword>
<dbReference type="NCBIfam" id="NF000642">
    <property type="entry name" value="PRK00024.1"/>
    <property type="match status" value="1"/>
</dbReference>
<keyword evidence="1" id="KW-0645">Protease</keyword>
<dbReference type="Pfam" id="PF20582">
    <property type="entry name" value="UPF0758_N"/>
    <property type="match status" value="1"/>
</dbReference>
<dbReference type="SUPFAM" id="SSF47781">
    <property type="entry name" value="RuvA domain 2-like"/>
    <property type="match status" value="1"/>
</dbReference>
<dbReference type="InterPro" id="IPR037518">
    <property type="entry name" value="MPN"/>
</dbReference>
<dbReference type="AlphaFoldDB" id="A0A1F7HAW8"/>
<dbReference type="NCBIfam" id="TIGR00608">
    <property type="entry name" value="radc"/>
    <property type="match status" value="1"/>
</dbReference>
<evidence type="ECO:0000256" key="1">
    <source>
        <dbReference type="ARBA" id="ARBA00022670"/>
    </source>
</evidence>